<dbReference type="InterPro" id="IPR020845">
    <property type="entry name" value="AMP-binding_CS"/>
</dbReference>
<dbReference type="InterPro" id="IPR020802">
    <property type="entry name" value="TesA-like"/>
</dbReference>
<dbReference type="FunFam" id="3.30.559.30:FF:000001">
    <property type="entry name" value="Non-ribosomal peptide synthetase"/>
    <property type="match status" value="1"/>
</dbReference>
<dbReference type="Pfam" id="PF00501">
    <property type="entry name" value="AMP-binding"/>
    <property type="match status" value="3"/>
</dbReference>
<dbReference type="GO" id="GO:0072330">
    <property type="term" value="P:monocarboxylic acid biosynthetic process"/>
    <property type="evidence" value="ECO:0007669"/>
    <property type="project" value="UniProtKB-ARBA"/>
</dbReference>
<dbReference type="SUPFAM" id="SSF53474">
    <property type="entry name" value="alpha/beta-Hydrolases"/>
    <property type="match status" value="1"/>
</dbReference>
<dbReference type="GO" id="GO:0017000">
    <property type="term" value="P:antibiotic biosynthetic process"/>
    <property type="evidence" value="ECO:0007669"/>
    <property type="project" value="UniProtKB-ARBA"/>
</dbReference>
<dbReference type="GO" id="GO:0008610">
    <property type="term" value="P:lipid biosynthetic process"/>
    <property type="evidence" value="ECO:0007669"/>
    <property type="project" value="UniProtKB-ARBA"/>
</dbReference>
<evidence type="ECO:0000313" key="6">
    <source>
        <dbReference type="EMBL" id="QHA06603.1"/>
    </source>
</evidence>
<dbReference type="InterPro" id="IPR025110">
    <property type="entry name" value="AMP-bd_C"/>
</dbReference>
<dbReference type="FunFam" id="1.10.1200.10:FF:000005">
    <property type="entry name" value="Nonribosomal peptide synthetase 1"/>
    <property type="match status" value="3"/>
</dbReference>
<dbReference type="PROSITE" id="PS00455">
    <property type="entry name" value="AMP_BINDING"/>
    <property type="match status" value="3"/>
</dbReference>
<evidence type="ECO:0000313" key="7">
    <source>
        <dbReference type="Proteomes" id="UP000436138"/>
    </source>
</evidence>
<dbReference type="PANTHER" id="PTHR45527">
    <property type="entry name" value="NONRIBOSOMAL PEPTIDE SYNTHETASE"/>
    <property type="match status" value="1"/>
</dbReference>
<feature type="domain" description="Carrier" evidence="5">
    <location>
        <begin position="3095"/>
        <end position="3170"/>
    </location>
</feature>
<evidence type="ECO:0000256" key="3">
    <source>
        <dbReference type="ARBA" id="ARBA00022450"/>
    </source>
</evidence>
<comment type="similarity">
    <text evidence="2">Belongs to the ATP-dependent AMP-binding enzyme family.</text>
</comment>
<dbReference type="PROSITE" id="PS00012">
    <property type="entry name" value="PHOSPHOPANTETHEINE"/>
    <property type="match status" value="4"/>
</dbReference>
<feature type="domain" description="Carrier" evidence="5">
    <location>
        <begin position="2032"/>
        <end position="2107"/>
    </location>
</feature>
<keyword evidence="7" id="KW-1185">Reference proteome</keyword>
<feature type="domain" description="Carrier" evidence="5">
    <location>
        <begin position="3659"/>
        <end position="3734"/>
    </location>
</feature>
<dbReference type="FunFam" id="3.40.50.12780:FF:000012">
    <property type="entry name" value="Non-ribosomal peptide synthetase"/>
    <property type="match status" value="3"/>
</dbReference>
<dbReference type="InterPro" id="IPR000873">
    <property type="entry name" value="AMP-dep_synth/lig_dom"/>
</dbReference>
<dbReference type="InterPro" id="IPR036736">
    <property type="entry name" value="ACP-like_sf"/>
</dbReference>
<dbReference type="SUPFAM" id="SSF56801">
    <property type="entry name" value="Acetyl-CoA synthetase-like"/>
    <property type="match status" value="3"/>
</dbReference>
<dbReference type="Gene3D" id="3.30.559.10">
    <property type="entry name" value="Chloramphenicol acetyltransferase-like domain"/>
    <property type="match status" value="4"/>
</dbReference>
<dbReference type="FunFam" id="3.40.50.980:FF:000001">
    <property type="entry name" value="Non-ribosomal peptide synthetase"/>
    <property type="match status" value="3"/>
</dbReference>
<evidence type="ECO:0000256" key="4">
    <source>
        <dbReference type="ARBA" id="ARBA00022553"/>
    </source>
</evidence>
<dbReference type="Gene3D" id="3.40.50.1820">
    <property type="entry name" value="alpha/beta hydrolase"/>
    <property type="match status" value="1"/>
</dbReference>
<dbReference type="SMART" id="SM00824">
    <property type="entry name" value="PKS_TE"/>
    <property type="match status" value="1"/>
</dbReference>
<dbReference type="InterPro" id="IPR023213">
    <property type="entry name" value="CAT-like_dom_sf"/>
</dbReference>
<dbReference type="CDD" id="cd19543">
    <property type="entry name" value="DCL_NRPS"/>
    <property type="match status" value="1"/>
</dbReference>
<dbReference type="Pfam" id="PF00550">
    <property type="entry name" value="PP-binding"/>
    <property type="match status" value="4"/>
</dbReference>
<organism evidence="6 7">
    <name type="scientific">Streptomyces broussonetiae</name>
    <dbReference type="NCBI Taxonomy" id="2686304"/>
    <lineage>
        <taxon>Bacteria</taxon>
        <taxon>Bacillati</taxon>
        <taxon>Actinomycetota</taxon>
        <taxon>Actinomycetes</taxon>
        <taxon>Kitasatosporales</taxon>
        <taxon>Streptomycetaceae</taxon>
        <taxon>Streptomyces</taxon>
    </lineage>
</organism>
<dbReference type="FunFam" id="2.30.38.10:FF:000001">
    <property type="entry name" value="Non-ribosomal peptide synthetase PvdI"/>
    <property type="match status" value="3"/>
</dbReference>
<dbReference type="SUPFAM" id="SSF52777">
    <property type="entry name" value="CoA-dependent acyltransferases"/>
    <property type="match status" value="8"/>
</dbReference>
<comment type="cofactor">
    <cofactor evidence="1">
        <name>pantetheine 4'-phosphate</name>
        <dbReference type="ChEBI" id="CHEBI:47942"/>
    </cofactor>
</comment>
<dbReference type="GO" id="GO:0005829">
    <property type="term" value="C:cytosol"/>
    <property type="evidence" value="ECO:0007669"/>
    <property type="project" value="TreeGrafter"/>
</dbReference>
<dbReference type="Pfam" id="PF00975">
    <property type="entry name" value="Thioesterase"/>
    <property type="match status" value="1"/>
</dbReference>
<evidence type="ECO:0000256" key="1">
    <source>
        <dbReference type="ARBA" id="ARBA00001957"/>
    </source>
</evidence>
<dbReference type="InterPro" id="IPR020806">
    <property type="entry name" value="PKS_PP-bd"/>
</dbReference>
<dbReference type="KEGG" id="sbro:GQF42_27935"/>
<dbReference type="FunFam" id="3.30.300.30:FF:000010">
    <property type="entry name" value="Enterobactin synthetase component F"/>
    <property type="match status" value="3"/>
</dbReference>
<name>A0A6I6N1L6_9ACTN</name>
<dbReference type="CDD" id="cd05930">
    <property type="entry name" value="A_NRPS"/>
    <property type="match status" value="1"/>
</dbReference>
<dbReference type="FunFam" id="1.10.1200.10:FF:000016">
    <property type="entry name" value="Non-ribosomal peptide synthase"/>
    <property type="match status" value="1"/>
</dbReference>
<feature type="domain" description="Carrier" evidence="5">
    <location>
        <begin position="966"/>
        <end position="1041"/>
    </location>
</feature>
<dbReference type="Pfam" id="PF00668">
    <property type="entry name" value="Condensation"/>
    <property type="match status" value="4"/>
</dbReference>
<dbReference type="InterPro" id="IPR010071">
    <property type="entry name" value="AA_adenyl_dom"/>
</dbReference>
<evidence type="ECO:0000259" key="5">
    <source>
        <dbReference type="PROSITE" id="PS50075"/>
    </source>
</evidence>
<sequence>MGDCPVKQSRIEDVLPLSPLQAGLLFHAQYDETAPDVYTVQFALSLSGPLDVPALRGAAARLLERHPSLRAGFRARRDGEPVQVVHRTVPLTFAEHDLRALDPADRPREQERLVAEDRACRFDPAVPPLLRFTLIRLTDDSHVLLLTNHHILLDGWSMPLLIEDLLRLYADPDGRDLPVPVPHRGYLAWLMREDAAAHKAAWGELLDGVTEATLLAPDVPADADKTPRNHVAQLPAELTEELTTFARSHGLTANTVVQGAWSLLLAHHTGRDDVLFGTTLAGRPAEVPGAESMVGLFINTVPVRARIRPDEKVLSLLERLQQQSLRMARHQYVGLADIQRTAGLGELFDSLVVFENFPHELDSAIPGTELRLAGVEPHDATHYPLALVMAPGPRLTLRFNYQSGALDQGEVEAVADRLIRVITSIIRDPAQPVAAVEVLGGAERHRVLVEWNETGAGVEPCTLPGLFERQVGLTPDAVALVCGGVELSYAEVNERANRLARLLVGRGVGAERFVAVVMPRSVELVVALLAVVKAGGAYVPVDPGYPAERMAFMVADAAPVVVLTLDGVDVGDVGGVDVVVVDDPAVVGQVAGLSAADVVDGERGGALRVEHPAYVIYTSGSTGRPKGVVVTHHGIAHLTVSEIDRFDVDASSRVLQFSSPSFDASVLEVCMSLLAGAALVVPTTDVLAGEELGALLAEARITHALISPMALASVPSAELPAFRSLVVGGEATSAEVVERWSVGRRMVNAYGPTESTVCVSMSGPLAGGGVVPIGRPVVGTRVFVLDGGLRPVAVGVVGELYVAGAGLARGYWGRAGLTAERFVACPFGGPGERMYRTGDLVRWLPDGNLVFVGRVDDQVKVRGFRIELGEVESALLAAPGVGQAVVVVREDRPGDKRLVGYVVGSAGGVDGGGVRAFVGRSLPGYMVPSAVVVLDGLPLTPNGKLDRRALPVPDFSAGGLSGGGRGVRSPQEEILCGLFAEVLGLDSVGVEDNFFDLGGHSLLATRLVSRVRSSFGAELAIRALFEAPTVAELAVRLSGSPGARRALGVVERPGVVPLSFAQRRLWFLNRMEPESAAYNIPGALRLSGVVDVGVVRAALADVVGRHESLRTVFAEAGDGEPCQILIDVDAAAPVVPVVPVADMEALYASMAVEAGRGFDLSVEAPLRAVLFDLPGDEFVLLFVLHHIAGDGWSVAPLAADFSQAYRARAEGRVPGWEPLPVQYADYTLWQREVLGREEDPQSPIAAQLAYWREQLAGVPQELALPVDRSRPVVSSYRGDAVTFTVDAELYRGLGELARRSQASVFMVVQAGLSMLLSRLGAGEDIVLGTAVAGRTDEALDRLIGFFINTLVLRADLSGDPEVAELIGRVRESDLAAYANQDVPFERLVEVLNPDRSLSRHPLFQTMLVFQNVPEAGIDLPGVRSVMEAVESSSIKYDLAWTFSESRAADDSVTLNGHLQFSLDLFDRATVEALAQRLLLVLKAMVTDPTARMSSIEVLGEAERHRVLVEWNETGAVVEPATLPELIQKQVELTPDAVAVVAGGVELSYAELNERANRLARFLIGRGVGPERFVAVEMPRSVELVVALLAVAKAGGAYVPVDPEYPAERIAFMMADAAPVALLTLEGVDVGEAGGTDVVVLDDPAVVRQVAEQPAADVTDDERSASLREQHPVYVIYTSGSTGRPKGVVIEHRSVVDYLSYTRKTYPAAEGVALVHSPVAFDLTVTALYTPLVSGGRIVLAGLEDEDTETAALLSETPNTFLKATPSHLPLLENLPSDYSPSGHLLLGGEALHSEALHKWRAQHPDAVVSNVYGPTEATVNCTEFRIEPGRKLPDGIVPIGRPQSNARVFVLDGGLRPVAVGVVGELYVAGAGLARGYWGRAGLTAERFVACPFGGPGERMYRTGDLVRWLPDGNLVFVGRVDDQVKVRGFRIELGEVESALLAAPGVGQAVVVVREDRPGDKRLVGYVVGSAGGVDGGGVRAFVGRSLPGYMVPSAVVVLDGLPLTPNGKLDRRALPVPDFSAGGLSGGGRGVRSPQEEILCGLFAEVLGLDSVGVEDNFFDLGGHSLLATRLVSRVRSSFGAELAIRALFEAPTVAELAVRLSGSPGARRALGVVERPGVVPLSFAQRRLWFLNRMEPESAAYNIPGALRLSGVVDVGVVRAALADVVGRHESLRTVFAEAGDGEPCQILIDVDAAAPVVPVVPVADMEALYASMAVEAGRGFDLSVEAPLRAVLFDLPGDEFVLLFVLHHIAGDGWSVAPLAADFSQAYRARAEGRVPGWEPLPVQYADYTLWQREVLGWEEDPQSPIAAQLAYWREQLAGVPQELALPVDRSRPVVSSYRGDAVTFTVDAELYRGLGELARRSQASVFMVVQAGLSMLLSRLGAGEDIVLGTAVAGRTDEALDRLIGFFINTLVLRADLSGDPEVAELIGRVRESDLAAYANQDVPFERLVEVLNPDRSLARHPLFQTMLVFQNVPEAGIDLPGIEATNFEVPADSSKFDLSFVFDERQEEGNGETGSTLFGTIEYSLDLFDRATVEALAQRLLLVLKAMVTDPTARMSSIEVLGEAERHRVLVEWNETGAVVEPATLPGLFERQVGLTPDAVALVCGGVELSYAEVNERANRLARLLVGRGVGAERFVAVVMPRSVELVVALLAVVKAGGAYVPVDPGYPAERMAFMVADAAPVVVLTLDGVDVGDVGGVDVVVVDDPAVVGQVAGLSAADVVDGERGGALRVEHPAYVIYTSGSTGRPKGVVVTHHGIAHMATALSDGFAIKGDSRVLQMASPSFDAAISEIGAAFVSGAALVLASADELLPGPSLVRVLADQRVTHVTLTPAALAALPSDGIPASTTLTVAGEAIGEDAVERWSVGRRMVNAYGPTESTVCVSMSGPLAGGGVVPIGRPVVGTRVFVLDGGLRPVAVGVVGELYVAGAGLARGYWGRAGLTAERFVACPFGGPGERMYRTGDLVRWLPDGNLVFVGRVDDQVKVRGFRIELGEVESALLAAPGVGQAVVVVREDRPGDKRLVGYVVGSAGGVDGGGVRAFVGRSLPGYMVPSAVVVLDGLPLTPNGKLDRRALPVPDFSAGGLSGGGRGVRSPQEEILCGLFAEVLGLDSVGVEDNFFDLGGHSLLATRLVSRVRSSFGAELAIRALFEAPTVAELAVRLSGSPGARRALGVVERPGVVPLSFAQRRLWFLNRMEPESAAYNIPGALRLSGVVDVGVVRAALADVVGRHESLRTVFAEAGDGEPCQVVGDVQVVVPVVRVGDEGALRAAVAVEAGRGFDLSVEAPLRAVLFDLPGDEFVLLFVLHHIAGDGWSVAPLAADFSQAYRARAEGRAPGWEPLPVQYADYTLWQREVLGREEDPQSPIAAQLAYWREQLTGAPQELALPVDRSRPEISTYRGDAVLFTVDAELYRGLGELARRSQASVFMVVQAGLSMLLSRLGAGEDIVLGTSVAGRTDEALDRLIGFFINTLVLRADLSGDPEVAELIGRVRESDLAAYANQDVPFERLVEVLNPDRSLSRHPLFQVTMEFQNVSEPTIDLPGITAGPYEVPLEAAKFDLSFVFDERQAEGNGDDRTATTLAGAVEYSLDLFDRATVEALTQRLLLVLKAMVTDPTARMSSIDVPEIEGRPARLASPEAGVPAAPDAAAPVADRPVRNTKEELLCALFAEALGVPDVGVHENFFDLGGHSLMIVRMLAKVRSVFGVRLPIRALFEAPTVAELALKLDDGDEGGAFDVLLPLRTAGSEAPLFCVHPVTGFGWSYAGLLREISAEYPVYALQARGMGGDEELPRTLQDMAADYVARIREVQPSGPYHLLGWSFGGVVAHAMAVRLRKEGEEVELLAMLDSYPAERGETSTAPSDEQLFGELLKYAGAESDPAAGPLTASSTVELLGEQGGLFGNFDAETLARVGRVTRNNMVIDNEHVPGGFDGEVLFFRAVRGRPQSAPEAERWTPYLTEKMDIREVDCTHDELMGPEALRLIGEAVGEKLTGRAFDE</sequence>
<dbReference type="GO" id="GO:0003824">
    <property type="term" value="F:catalytic activity"/>
    <property type="evidence" value="ECO:0007669"/>
    <property type="project" value="InterPro"/>
</dbReference>
<reference evidence="6 7" key="1">
    <citation type="submission" date="2019-12" db="EMBL/GenBank/DDBJ databases">
        <title>Streptomyces sp. strain T44 isolated from rhizosphere soil of Broussonetia papyrifera.</title>
        <authorList>
            <person name="Mo P."/>
        </authorList>
    </citation>
    <scope>NUCLEOTIDE SEQUENCE [LARGE SCALE GENOMIC DNA]</scope>
    <source>
        <strain evidence="6 7">T44</strain>
    </source>
</reference>
<dbReference type="Gene3D" id="3.30.559.30">
    <property type="entry name" value="Nonribosomal peptide synthetase, condensation domain"/>
    <property type="match status" value="4"/>
</dbReference>
<dbReference type="GO" id="GO:0044550">
    <property type="term" value="P:secondary metabolite biosynthetic process"/>
    <property type="evidence" value="ECO:0007669"/>
    <property type="project" value="UniProtKB-ARBA"/>
</dbReference>
<dbReference type="InterPro" id="IPR045851">
    <property type="entry name" value="AMP-bd_C_sf"/>
</dbReference>
<accession>A0A6I6N1L6</accession>
<dbReference type="InterPro" id="IPR009081">
    <property type="entry name" value="PP-bd_ACP"/>
</dbReference>
<dbReference type="InterPro" id="IPR006162">
    <property type="entry name" value="Ppantetheine_attach_site"/>
</dbReference>
<keyword evidence="3" id="KW-0596">Phosphopantetheine</keyword>
<dbReference type="InterPro" id="IPR029058">
    <property type="entry name" value="AB_hydrolase_fold"/>
</dbReference>
<dbReference type="Gene3D" id="3.40.50.980">
    <property type="match status" value="6"/>
</dbReference>
<dbReference type="NCBIfam" id="TIGR01733">
    <property type="entry name" value="AA-adenyl-dom"/>
    <property type="match status" value="3"/>
</dbReference>
<dbReference type="EMBL" id="CP047020">
    <property type="protein sequence ID" value="QHA06603.1"/>
    <property type="molecule type" value="Genomic_DNA"/>
</dbReference>
<dbReference type="InterPro" id="IPR001031">
    <property type="entry name" value="Thioesterase"/>
</dbReference>
<evidence type="ECO:0000256" key="2">
    <source>
        <dbReference type="ARBA" id="ARBA00006432"/>
    </source>
</evidence>
<dbReference type="NCBIfam" id="NF003417">
    <property type="entry name" value="PRK04813.1"/>
    <property type="match status" value="3"/>
</dbReference>
<protein>
    <submittedName>
        <fullName evidence="6">Amino acid adenylation domain-containing protein</fullName>
    </submittedName>
</protein>
<dbReference type="Pfam" id="PF13193">
    <property type="entry name" value="AMP-binding_C"/>
    <property type="match status" value="3"/>
</dbReference>
<proteinExistence type="inferred from homology"/>
<dbReference type="CDD" id="cd17652">
    <property type="entry name" value="A_NRPS_CmdD_like"/>
    <property type="match status" value="2"/>
</dbReference>
<keyword evidence="4" id="KW-0597">Phosphoprotein</keyword>
<dbReference type="Gene3D" id="1.10.1200.10">
    <property type="entry name" value="ACP-like"/>
    <property type="match status" value="3"/>
</dbReference>
<dbReference type="CDD" id="cd19540">
    <property type="entry name" value="LCL_NRPS-like"/>
    <property type="match status" value="3"/>
</dbReference>
<dbReference type="GO" id="GO:0031177">
    <property type="term" value="F:phosphopantetheine binding"/>
    <property type="evidence" value="ECO:0007669"/>
    <property type="project" value="InterPro"/>
</dbReference>
<dbReference type="SUPFAM" id="SSF47336">
    <property type="entry name" value="ACP-like"/>
    <property type="match status" value="4"/>
</dbReference>
<dbReference type="Gene3D" id="3.30.300.30">
    <property type="match status" value="3"/>
</dbReference>
<dbReference type="GO" id="GO:0043041">
    <property type="term" value="P:amino acid activation for nonribosomal peptide biosynthetic process"/>
    <property type="evidence" value="ECO:0007669"/>
    <property type="project" value="TreeGrafter"/>
</dbReference>
<dbReference type="InterPro" id="IPR001242">
    <property type="entry name" value="Condensation_dom"/>
</dbReference>
<dbReference type="PROSITE" id="PS50075">
    <property type="entry name" value="CARRIER"/>
    <property type="match status" value="4"/>
</dbReference>
<gene>
    <name evidence="6" type="ORF">GQF42_27935</name>
</gene>
<dbReference type="PANTHER" id="PTHR45527:SF1">
    <property type="entry name" value="FATTY ACID SYNTHASE"/>
    <property type="match status" value="1"/>
</dbReference>
<dbReference type="SMART" id="SM00823">
    <property type="entry name" value="PKS_PP"/>
    <property type="match status" value="4"/>
</dbReference>
<dbReference type="Gene3D" id="2.30.38.10">
    <property type="entry name" value="Luciferase, Domain 3"/>
    <property type="match status" value="3"/>
</dbReference>
<dbReference type="Proteomes" id="UP000436138">
    <property type="component" value="Chromosome"/>
</dbReference>